<keyword evidence="1" id="KW-1133">Transmembrane helix</keyword>
<geneLocation type="plasmid" evidence="2 3">
    <name>pJCM15296</name>
</geneLocation>
<sequence length="68" mass="6945">MPKVARRNNNRPPNRSTPDRLPLRWVLIGMLTAAGGAAGFVSSGPVAGPVTAIVTGCAVATAAHRLIA</sequence>
<accession>A0ABN5Z2P3</accession>
<dbReference type="EMBL" id="AP022578">
    <property type="protein sequence ID" value="BBX88213.1"/>
    <property type="molecule type" value="Genomic_DNA"/>
</dbReference>
<evidence type="ECO:0000313" key="3">
    <source>
        <dbReference type="Proteomes" id="UP000465609"/>
    </source>
</evidence>
<name>A0ABN5Z2P3_9MYCO</name>
<feature type="transmembrane region" description="Helical" evidence="1">
    <location>
        <begin position="46"/>
        <end position="67"/>
    </location>
</feature>
<keyword evidence="3" id="KW-1185">Reference proteome</keyword>
<organism evidence="2 3">
    <name type="scientific">Mycolicibacterium aubagnense</name>
    <dbReference type="NCBI Taxonomy" id="319707"/>
    <lineage>
        <taxon>Bacteria</taxon>
        <taxon>Bacillati</taxon>
        <taxon>Actinomycetota</taxon>
        <taxon>Actinomycetes</taxon>
        <taxon>Mycobacteriales</taxon>
        <taxon>Mycobacteriaceae</taxon>
        <taxon>Mycolicibacterium</taxon>
    </lineage>
</organism>
<keyword evidence="1" id="KW-0472">Membrane</keyword>
<gene>
    <name evidence="2" type="ORF">MAUB_64140</name>
</gene>
<evidence type="ECO:0000313" key="2">
    <source>
        <dbReference type="EMBL" id="BBX88213.1"/>
    </source>
</evidence>
<dbReference type="Proteomes" id="UP000465609">
    <property type="component" value="Plasmid pJCM15296"/>
</dbReference>
<protein>
    <submittedName>
        <fullName evidence="2">Uncharacterized protein</fullName>
    </submittedName>
</protein>
<keyword evidence="1" id="KW-0812">Transmembrane</keyword>
<keyword evidence="2" id="KW-0614">Plasmid</keyword>
<proteinExistence type="predicted"/>
<reference evidence="2 3" key="1">
    <citation type="journal article" date="2019" name="Emerg. Microbes Infect.">
        <title>Comprehensive subspecies identification of 175 nontuberculous mycobacteria species based on 7547 genomic profiles.</title>
        <authorList>
            <person name="Matsumoto Y."/>
            <person name="Kinjo T."/>
            <person name="Motooka D."/>
            <person name="Nabeya D."/>
            <person name="Jung N."/>
            <person name="Uechi K."/>
            <person name="Horii T."/>
            <person name="Iida T."/>
            <person name="Fujita J."/>
            <person name="Nakamura S."/>
        </authorList>
    </citation>
    <scope>NUCLEOTIDE SEQUENCE [LARGE SCALE GENOMIC DNA]</scope>
    <source>
        <strain evidence="2 3">JCM 15296</strain>
        <plasmid evidence="2">pJCM15296</plasmid>
    </source>
</reference>
<evidence type="ECO:0000256" key="1">
    <source>
        <dbReference type="SAM" id="Phobius"/>
    </source>
</evidence>
<dbReference type="RefSeq" id="WP_138233370.1">
    <property type="nucleotide sequence ID" value="NZ_AP022578.1"/>
</dbReference>
<feature type="transmembrane region" description="Helical" evidence="1">
    <location>
        <begin position="21"/>
        <end position="40"/>
    </location>
</feature>